<proteinExistence type="predicted"/>
<dbReference type="Proteomes" id="UP000179136">
    <property type="component" value="Unassembled WGS sequence"/>
</dbReference>
<dbReference type="PANTHER" id="PTHR42990:SF1">
    <property type="entry name" value="AAA+ ATPASE DOMAIN-CONTAINING PROTEIN"/>
    <property type="match status" value="1"/>
</dbReference>
<feature type="domain" description="AAA+ ATPase" evidence="1">
    <location>
        <begin position="30"/>
        <end position="159"/>
    </location>
</feature>
<sequence>MQKLIEKYTQLLNEQREVYQRNVFADFVLDGRIMGIIGPRGIGKTTFLLEYVKTHYGDSEKALYISADDPYFLENTLVDVAQNFVNNYGGELLLIDEIHRYKNWNQELKNIYDFLPKLKVIFSGSSSLNLIKGKHDLSRRAIIYYLHGFSFREFLEYKLQIKLKNYSLDQLIEDQIVVSRQLSKIPKFLGHWREYLNIGYYPFAFEFKVKDNIYQAVANIIEKTIYEDIASYYSLKTDNLIVFKKLLFFLATTSPGEVNVNKLANSLGKDNKTILEYLRILQDIGFIKFLLNNKRGHSLVRNLEKVYLDNSVLFFALNAYLGKEAEIGLAREIFVHNQLTNARYKVFYAKTGDINCGKYFFEIGGRSKKIKQIKDVKNGYLLLDNVITGSKNILPLYLLGFLY</sequence>
<accession>A0A1F6FMP5</accession>
<dbReference type="InterPro" id="IPR027417">
    <property type="entry name" value="P-loop_NTPase"/>
</dbReference>
<dbReference type="Pfam" id="PF13173">
    <property type="entry name" value="AAA_14"/>
    <property type="match status" value="1"/>
</dbReference>
<evidence type="ECO:0000259" key="1">
    <source>
        <dbReference type="SMART" id="SM00382"/>
    </source>
</evidence>
<dbReference type="InterPro" id="IPR003593">
    <property type="entry name" value="AAA+_ATPase"/>
</dbReference>
<organism evidence="2 3">
    <name type="scientific">Candidatus Kuenenbacteria bacterium RIFCSPHIGHO2_02_FULL_39_13</name>
    <dbReference type="NCBI Taxonomy" id="1798561"/>
    <lineage>
        <taxon>Bacteria</taxon>
        <taxon>Candidatus Kueneniibacteriota</taxon>
    </lineage>
</organism>
<dbReference type="SUPFAM" id="SSF52540">
    <property type="entry name" value="P-loop containing nucleoside triphosphate hydrolases"/>
    <property type="match status" value="1"/>
</dbReference>
<reference evidence="2 3" key="1">
    <citation type="journal article" date="2016" name="Nat. Commun.">
        <title>Thousands of microbial genomes shed light on interconnected biogeochemical processes in an aquifer system.</title>
        <authorList>
            <person name="Anantharaman K."/>
            <person name="Brown C.T."/>
            <person name="Hug L.A."/>
            <person name="Sharon I."/>
            <person name="Castelle C.J."/>
            <person name="Probst A.J."/>
            <person name="Thomas B.C."/>
            <person name="Singh A."/>
            <person name="Wilkins M.J."/>
            <person name="Karaoz U."/>
            <person name="Brodie E.L."/>
            <person name="Williams K.H."/>
            <person name="Hubbard S.S."/>
            <person name="Banfield J.F."/>
        </authorList>
    </citation>
    <scope>NUCLEOTIDE SEQUENCE [LARGE SCALE GENOMIC DNA]</scope>
</reference>
<dbReference type="SMART" id="SM00382">
    <property type="entry name" value="AAA"/>
    <property type="match status" value="1"/>
</dbReference>
<dbReference type="Gene3D" id="3.40.50.300">
    <property type="entry name" value="P-loop containing nucleotide triphosphate hydrolases"/>
    <property type="match status" value="1"/>
</dbReference>
<name>A0A1F6FMP5_9BACT</name>
<gene>
    <name evidence="2" type="ORF">A3B87_00320</name>
</gene>
<dbReference type="InterPro" id="IPR041682">
    <property type="entry name" value="AAA_14"/>
</dbReference>
<dbReference type="PANTHER" id="PTHR42990">
    <property type="entry name" value="ATPASE"/>
    <property type="match status" value="1"/>
</dbReference>
<protein>
    <recommendedName>
        <fullName evidence="1">AAA+ ATPase domain-containing protein</fullName>
    </recommendedName>
</protein>
<evidence type="ECO:0000313" key="3">
    <source>
        <dbReference type="Proteomes" id="UP000179136"/>
    </source>
</evidence>
<dbReference type="STRING" id="1798561.A3B87_00320"/>
<comment type="caution">
    <text evidence="2">The sequence shown here is derived from an EMBL/GenBank/DDBJ whole genome shotgun (WGS) entry which is preliminary data.</text>
</comment>
<dbReference type="EMBL" id="MFMW01000021">
    <property type="protein sequence ID" value="OGG87127.1"/>
    <property type="molecule type" value="Genomic_DNA"/>
</dbReference>
<evidence type="ECO:0000313" key="2">
    <source>
        <dbReference type="EMBL" id="OGG87127.1"/>
    </source>
</evidence>
<dbReference type="AlphaFoldDB" id="A0A1F6FMP5"/>